<comment type="caution">
    <text evidence="1">The sequence shown here is derived from an EMBL/GenBank/DDBJ whole genome shotgun (WGS) entry which is preliminary data.</text>
</comment>
<dbReference type="InterPro" id="IPR008912">
    <property type="entry name" value="Uncharacterised_CoxE"/>
</dbReference>
<dbReference type="Gene3D" id="3.40.50.410">
    <property type="entry name" value="von Willebrand factor, type A domain"/>
    <property type="match status" value="1"/>
</dbReference>
<gene>
    <name evidence="1" type="ORF">EF807_08070</name>
</gene>
<name>A0A520KUR6_9EURY</name>
<dbReference type="InterPro" id="IPR036465">
    <property type="entry name" value="vWFA_dom_sf"/>
</dbReference>
<evidence type="ECO:0000313" key="1">
    <source>
        <dbReference type="EMBL" id="RZN66873.1"/>
    </source>
</evidence>
<evidence type="ECO:0000313" key="2">
    <source>
        <dbReference type="Proteomes" id="UP000320766"/>
    </source>
</evidence>
<dbReference type="CDD" id="cd00198">
    <property type="entry name" value="vWFA"/>
    <property type="match status" value="1"/>
</dbReference>
<protein>
    <submittedName>
        <fullName evidence="1">VWA domain-containing protein</fullName>
    </submittedName>
</protein>
<accession>A0A520KUR6</accession>
<proteinExistence type="predicted"/>
<sequence length="414" mass="46916">MYELEDIKGLSLDIDVLNFTSEFIRRMREHPDVPSSLEPSTRQAIAIPTLLSGRRMRRGCIGAEDFVLAAVATSCVENQDIAYKVAMGILLGKQSEKRREEDGKAYALDKMGMEVDGRGRSEIPQFVEKGKKVSGSGVGGGDERFLEWVRKFRGDKEYRRRIIEMAERISLACNSRCESTSASLVKEDSGILYGEKVRYFQPGDDPSLIDFEESIENIISQCKRLSEIRYEDFIVRERRGQRMAVVLLEDISGSMSQAIKYSMTYVAILLYAFRKHEIALGFFESNPYAVKEFFDKKSVEETIESVLSARTRGGTKGGHILRWGRDQLEGIDERYYEKMCIVCGDMGFHDIEEVAAEIKRMRDAGIKVVIILPPASTCYEFCVGMVENAKPIIVELDRDEMAKFPEIMSEVILG</sequence>
<dbReference type="Proteomes" id="UP000320766">
    <property type="component" value="Unassembled WGS sequence"/>
</dbReference>
<dbReference type="AlphaFoldDB" id="A0A520KUR6"/>
<dbReference type="EMBL" id="RXIL01000149">
    <property type="protein sequence ID" value="RZN66873.1"/>
    <property type="molecule type" value="Genomic_DNA"/>
</dbReference>
<organism evidence="1 2">
    <name type="scientific">Candidatus Methanolliviera hydrocarbonicum</name>
    <dbReference type="NCBI Taxonomy" id="2491085"/>
    <lineage>
        <taxon>Archaea</taxon>
        <taxon>Methanobacteriati</taxon>
        <taxon>Methanobacteriota</taxon>
        <taxon>Candidatus Methanoliparia</taxon>
        <taxon>Candidatus Methanoliparales</taxon>
        <taxon>Candidatus Methanollivieraceae</taxon>
        <taxon>Candidatus Methanolliviera</taxon>
    </lineage>
</organism>
<dbReference type="SUPFAM" id="SSF53300">
    <property type="entry name" value="vWA-like"/>
    <property type="match status" value="1"/>
</dbReference>
<reference evidence="1 2" key="1">
    <citation type="journal article" date="2019" name="Nat. Microbiol.">
        <title>Wide diversity of methane and short-chain alkane metabolisms in uncultured archaea.</title>
        <authorList>
            <person name="Borrel G."/>
            <person name="Adam P.S."/>
            <person name="McKay L.J."/>
            <person name="Chen L.X."/>
            <person name="Sierra-Garcia I.N."/>
            <person name="Sieber C.M."/>
            <person name="Letourneur Q."/>
            <person name="Ghozlane A."/>
            <person name="Andersen G.L."/>
            <person name="Li W.J."/>
            <person name="Hallam S.J."/>
            <person name="Muyzer G."/>
            <person name="de Oliveira V.M."/>
            <person name="Inskeep W.P."/>
            <person name="Banfield J.F."/>
            <person name="Gribaldo S."/>
        </authorList>
    </citation>
    <scope>NUCLEOTIDE SEQUENCE [LARGE SCALE GENOMIC DNA]</scope>
    <source>
        <strain evidence="1">NM1b</strain>
    </source>
</reference>
<dbReference type="Pfam" id="PF05762">
    <property type="entry name" value="VWA_CoxE"/>
    <property type="match status" value="1"/>
</dbReference>